<proteinExistence type="predicted"/>
<dbReference type="OrthoDB" id="2541898at2"/>
<name>A0A5C6VK13_9BACI</name>
<keyword evidence="1" id="KW-0472">Membrane</keyword>
<dbReference type="InterPro" id="IPR025436">
    <property type="entry name" value="DUF4179"/>
</dbReference>
<keyword evidence="5" id="KW-1185">Reference proteome</keyword>
<reference evidence="4 5" key="1">
    <citation type="journal article" date="2005" name="Int. J. Syst. Evol. Microbiol.">
        <title>Bacillus litoralis sp. nov., isolated from a tidal flat of the Yellow Sea in Korea.</title>
        <authorList>
            <person name="Yoon J.H."/>
            <person name="Oh T.K."/>
        </authorList>
    </citation>
    <scope>NUCLEOTIDE SEQUENCE [LARGE SCALE GENOMIC DNA]</scope>
    <source>
        <strain evidence="4 5">SW-211</strain>
    </source>
</reference>
<protein>
    <submittedName>
        <fullName evidence="4">DUF4179 domain-containing protein</fullName>
    </submittedName>
</protein>
<evidence type="ECO:0000313" key="5">
    <source>
        <dbReference type="Proteomes" id="UP000321363"/>
    </source>
</evidence>
<organism evidence="4 5">
    <name type="scientific">Metabacillus litoralis</name>
    <dbReference type="NCBI Taxonomy" id="152268"/>
    <lineage>
        <taxon>Bacteria</taxon>
        <taxon>Bacillati</taxon>
        <taxon>Bacillota</taxon>
        <taxon>Bacilli</taxon>
        <taxon>Bacillales</taxon>
        <taxon>Bacillaceae</taxon>
        <taxon>Metabacillus</taxon>
    </lineage>
</organism>
<dbReference type="Proteomes" id="UP000321363">
    <property type="component" value="Unassembled WGS sequence"/>
</dbReference>
<dbReference type="Gene3D" id="2.60.40.1630">
    <property type="entry name" value="bacillus anthracis domain"/>
    <property type="match status" value="1"/>
</dbReference>
<evidence type="ECO:0000256" key="1">
    <source>
        <dbReference type="SAM" id="Phobius"/>
    </source>
</evidence>
<accession>A0A5C6VK13</accession>
<evidence type="ECO:0000313" key="4">
    <source>
        <dbReference type="EMBL" id="TXC85773.1"/>
    </source>
</evidence>
<dbReference type="EMBL" id="VOQF01000016">
    <property type="protein sequence ID" value="TXC85773.1"/>
    <property type="molecule type" value="Genomic_DNA"/>
</dbReference>
<gene>
    <name evidence="4" type="ORF">FS935_19925</name>
</gene>
<comment type="caution">
    <text evidence="4">The sequence shown here is derived from an EMBL/GenBank/DDBJ whole genome shotgun (WGS) entry which is preliminary data.</text>
</comment>
<dbReference type="Gene3D" id="2.60.40.1640">
    <property type="entry name" value="Conserved domain protein"/>
    <property type="match status" value="1"/>
</dbReference>
<evidence type="ECO:0000259" key="2">
    <source>
        <dbReference type="Pfam" id="PF13786"/>
    </source>
</evidence>
<dbReference type="RefSeq" id="WP_146950402.1">
    <property type="nucleotide sequence ID" value="NZ_VOQF01000016.1"/>
</dbReference>
<feature type="domain" description="DUF4179" evidence="2">
    <location>
        <begin position="43"/>
        <end position="135"/>
    </location>
</feature>
<evidence type="ECO:0000259" key="3">
    <source>
        <dbReference type="Pfam" id="PF18705"/>
    </source>
</evidence>
<keyword evidence="1" id="KW-0812">Transmembrane</keyword>
<dbReference type="AlphaFoldDB" id="A0A5C6VK13"/>
<sequence length="356" mass="39919">MKDIYELLNDVEIEADDFAEVEVSEFEKAKLKNRLKKSLPQKKKAMGWKRSAVAAAIIGLSFVTVGLAFPAYAANIPIVGDIFRFIDGGKTGVFDEYKENATNVGMSKEGQGIKVTLNDAIFDGKTVSITYEFESEQNLGDAQDLDKEPFVEPFLIIKGEQGWTGSSKLLKVDKHHYVGITSATTNQFEEKKEINVELLMPSIKIKDKNEVLNGNWNFNLDLKATENNVQQVGQNSKRDGVNVEVSKITVTPMSFIVYYNSQIVSDTIKSKYPNVEVDLEIKDNLGNSYYGEIYGGWSDDEENVQGFSKTFEKLDMKATKLIITPHLRLSKDVTKDGSFVGEETFLMEDIIVDLKK</sequence>
<dbReference type="Pfam" id="PF13786">
    <property type="entry name" value="DUF4179"/>
    <property type="match status" value="1"/>
</dbReference>
<dbReference type="Pfam" id="PF18705">
    <property type="entry name" value="DUF5643"/>
    <property type="match status" value="1"/>
</dbReference>
<dbReference type="InterPro" id="IPR040680">
    <property type="entry name" value="DUF5643"/>
</dbReference>
<feature type="domain" description="DUF5643" evidence="3">
    <location>
        <begin position="228"/>
        <end position="335"/>
    </location>
</feature>
<feature type="transmembrane region" description="Helical" evidence="1">
    <location>
        <begin position="52"/>
        <end position="73"/>
    </location>
</feature>
<keyword evidence="1" id="KW-1133">Transmembrane helix</keyword>